<keyword evidence="1" id="KW-0808">Transferase</keyword>
<keyword evidence="7" id="KW-1185">Reference proteome</keyword>
<feature type="transmembrane region" description="Helical" evidence="4">
    <location>
        <begin position="410"/>
        <end position="429"/>
    </location>
</feature>
<keyword evidence="3" id="KW-0902">Two-component regulatory system</keyword>
<proteinExistence type="predicted"/>
<keyword evidence="4" id="KW-1133">Transmembrane helix</keyword>
<sequence length="738" mass="78337">MTVLACYAVNILVNALWGPSRRHLEVFLLCLAGILALQIVSSIRGSQAWPAGLRVAFLAVQGGLTYLPLLWIPPWGSMAGFLAGSVLLLVPGRLRWGLYATVGASILPAALIWDTSPPIVLWLIESSLVTGLVIYGVSSLAAMVGAAHAARGELARMAVVREQLRAERELSDVLGRGLAGMIRKFRLVSDLLDGRVDAQRAKEQLAEAKDLARQAIADVRRVAQGYRRPVLRTETETVTAKLESVGIDTTVEVPDGPLPRGIDALLAIALREIAANLLQLDPGGRCRITIAEANGHVSMHVDVQGVHDAATAGPLELDRLPELLSTADATLTIEPVDRGVLRLAVTVPGEATTLVAGNDFVPSEPARSPDGQAEQWTPRTAVVVMTVVLGAYALVTAVFVVSGGVTGRRLAAFVLCFAVVSLLQLANSAHVTAPWPTPLKMLVLAVQAVATYVPLTFLGQQWAAMAGFLAGSVLLLLPASWRWGLSGMVVGSIGVFLWLGGMPTISIFSGIVFTLLSALIVFGLSSLQTLVAEVRAAHGPLVRAAVAQERLRMARDLHDLLGYSLSAISVKTELAYRLLPGFPVRARQEATELLTVTRQALADVHHAAGGNPEVSLEEEAESASSTLAASGIEGTVDVACGELREDVETALAIVLREATANILRHSKARVYVIRLTREPGIVRLYVANDGAGTEDRNQPEPGGAGLQNIEARLRALDGELAVELDADGWFRLTGVVPV</sequence>
<dbReference type="PANTHER" id="PTHR24421:SF63">
    <property type="entry name" value="SENSOR HISTIDINE KINASE DESK"/>
    <property type="match status" value="1"/>
</dbReference>
<dbReference type="SUPFAM" id="SSF55874">
    <property type="entry name" value="ATPase domain of HSP90 chaperone/DNA topoisomerase II/histidine kinase"/>
    <property type="match status" value="1"/>
</dbReference>
<dbReference type="Pfam" id="PF07730">
    <property type="entry name" value="HisKA_3"/>
    <property type="match status" value="2"/>
</dbReference>
<accession>A0ABW3CUZ1</accession>
<feature type="transmembrane region" description="Helical" evidence="4">
    <location>
        <begin position="96"/>
        <end position="113"/>
    </location>
</feature>
<feature type="domain" description="Signal transduction histidine kinase subgroup 3 dimerisation and phosphoacceptor" evidence="5">
    <location>
        <begin position="165"/>
        <end position="230"/>
    </location>
</feature>
<evidence type="ECO:0000256" key="4">
    <source>
        <dbReference type="SAM" id="Phobius"/>
    </source>
</evidence>
<dbReference type="Gene3D" id="1.20.5.1930">
    <property type="match status" value="2"/>
</dbReference>
<protein>
    <submittedName>
        <fullName evidence="6">Histidine kinase</fullName>
    </submittedName>
</protein>
<keyword evidence="4" id="KW-0812">Transmembrane</keyword>
<evidence type="ECO:0000313" key="6">
    <source>
        <dbReference type="EMBL" id="MFD0857281.1"/>
    </source>
</evidence>
<evidence type="ECO:0000256" key="3">
    <source>
        <dbReference type="ARBA" id="ARBA00023012"/>
    </source>
</evidence>
<evidence type="ECO:0000256" key="1">
    <source>
        <dbReference type="ARBA" id="ARBA00022679"/>
    </source>
</evidence>
<reference evidence="7" key="1">
    <citation type="journal article" date="2019" name="Int. J. Syst. Evol. Microbiol.">
        <title>The Global Catalogue of Microorganisms (GCM) 10K type strain sequencing project: providing services to taxonomists for standard genome sequencing and annotation.</title>
        <authorList>
            <consortium name="The Broad Institute Genomics Platform"/>
            <consortium name="The Broad Institute Genome Sequencing Center for Infectious Disease"/>
            <person name="Wu L."/>
            <person name="Ma J."/>
        </authorList>
    </citation>
    <scope>NUCLEOTIDE SEQUENCE [LARGE SCALE GENOMIC DNA]</scope>
    <source>
        <strain evidence="7">JCM 31696</strain>
    </source>
</reference>
<comment type="caution">
    <text evidence="6">The sequence shown here is derived from an EMBL/GenBank/DDBJ whole genome shotgun (WGS) entry which is preliminary data.</text>
</comment>
<feature type="transmembrane region" description="Helical" evidence="4">
    <location>
        <begin position="507"/>
        <end position="527"/>
    </location>
</feature>
<feature type="transmembrane region" description="Helical" evidence="4">
    <location>
        <begin position="26"/>
        <end position="46"/>
    </location>
</feature>
<dbReference type="InterPro" id="IPR011712">
    <property type="entry name" value="Sig_transdc_His_kin_sub3_dim/P"/>
</dbReference>
<feature type="transmembrane region" description="Helical" evidence="4">
    <location>
        <begin position="66"/>
        <end position="89"/>
    </location>
</feature>
<feature type="transmembrane region" description="Helical" evidence="4">
    <location>
        <begin position="483"/>
        <end position="500"/>
    </location>
</feature>
<feature type="domain" description="Signal transduction histidine kinase subgroup 3 dimerisation and phosphoacceptor" evidence="5">
    <location>
        <begin position="549"/>
        <end position="609"/>
    </location>
</feature>
<keyword evidence="2 6" id="KW-0418">Kinase</keyword>
<gene>
    <name evidence="6" type="ORF">ACFQ07_34070</name>
</gene>
<organism evidence="6 7">
    <name type="scientific">Actinomadura adrarensis</name>
    <dbReference type="NCBI Taxonomy" id="1819600"/>
    <lineage>
        <taxon>Bacteria</taxon>
        <taxon>Bacillati</taxon>
        <taxon>Actinomycetota</taxon>
        <taxon>Actinomycetes</taxon>
        <taxon>Streptosporangiales</taxon>
        <taxon>Thermomonosporaceae</taxon>
        <taxon>Actinomadura</taxon>
    </lineage>
</organism>
<dbReference type="InterPro" id="IPR036890">
    <property type="entry name" value="HATPase_C_sf"/>
</dbReference>
<dbReference type="Gene3D" id="3.30.565.10">
    <property type="entry name" value="Histidine kinase-like ATPase, C-terminal domain"/>
    <property type="match status" value="2"/>
</dbReference>
<dbReference type="Proteomes" id="UP001597083">
    <property type="component" value="Unassembled WGS sequence"/>
</dbReference>
<dbReference type="CDD" id="cd16917">
    <property type="entry name" value="HATPase_UhpB-NarQ-NarX-like"/>
    <property type="match status" value="1"/>
</dbReference>
<dbReference type="GO" id="GO:0016301">
    <property type="term" value="F:kinase activity"/>
    <property type="evidence" value="ECO:0007669"/>
    <property type="project" value="UniProtKB-KW"/>
</dbReference>
<feature type="transmembrane region" description="Helical" evidence="4">
    <location>
        <begin position="119"/>
        <end position="147"/>
    </location>
</feature>
<dbReference type="InterPro" id="IPR050482">
    <property type="entry name" value="Sensor_HK_TwoCompSys"/>
</dbReference>
<dbReference type="PANTHER" id="PTHR24421">
    <property type="entry name" value="NITRATE/NITRITE SENSOR PROTEIN NARX-RELATED"/>
    <property type="match status" value="1"/>
</dbReference>
<dbReference type="EMBL" id="JBHTIR010004397">
    <property type="protein sequence ID" value="MFD0857281.1"/>
    <property type="molecule type" value="Genomic_DNA"/>
</dbReference>
<evidence type="ECO:0000256" key="2">
    <source>
        <dbReference type="ARBA" id="ARBA00022777"/>
    </source>
</evidence>
<name>A0ABW3CUZ1_9ACTN</name>
<keyword evidence="4" id="KW-0472">Membrane</keyword>
<feature type="transmembrane region" description="Helical" evidence="4">
    <location>
        <begin position="441"/>
        <end position="463"/>
    </location>
</feature>
<evidence type="ECO:0000259" key="5">
    <source>
        <dbReference type="Pfam" id="PF07730"/>
    </source>
</evidence>
<feature type="transmembrane region" description="Helical" evidence="4">
    <location>
        <begin position="382"/>
        <end position="404"/>
    </location>
</feature>
<evidence type="ECO:0000313" key="7">
    <source>
        <dbReference type="Proteomes" id="UP001597083"/>
    </source>
</evidence>